<dbReference type="HOGENOM" id="CLU_1985669_0_0_1"/>
<evidence type="ECO:0000256" key="1">
    <source>
        <dbReference type="SAM" id="MobiDB-lite"/>
    </source>
</evidence>
<keyword evidence="3" id="KW-1185">Reference proteome</keyword>
<evidence type="ECO:0000313" key="2">
    <source>
        <dbReference type="EMBL" id="CBI40957.3"/>
    </source>
</evidence>
<feature type="compositionally biased region" description="Low complexity" evidence="1">
    <location>
        <begin position="70"/>
        <end position="81"/>
    </location>
</feature>
<gene>
    <name evidence="2" type="ORF">VIT_00s0192g00140</name>
</gene>
<accession>D7UDZ2</accession>
<dbReference type="Proteomes" id="UP000009183">
    <property type="component" value="Unassembled WGS sequence, unordered"/>
</dbReference>
<organism evidence="2 3">
    <name type="scientific">Vitis vinifera</name>
    <name type="common">Grape</name>
    <dbReference type="NCBI Taxonomy" id="29760"/>
    <lineage>
        <taxon>Eukaryota</taxon>
        <taxon>Viridiplantae</taxon>
        <taxon>Streptophyta</taxon>
        <taxon>Embryophyta</taxon>
        <taxon>Tracheophyta</taxon>
        <taxon>Spermatophyta</taxon>
        <taxon>Magnoliopsida</taxon>
        <taxon>eudicotyledons</taxon>
        <taxon>Gunneridae</taxon>
        <taxon>Pentapetalae</taxon>
        <taxon>rosids</taxon>
        <taxon>Vitales</taxon>
        <taxon>Vitaceae</taxon>
        <taxon>Viteae</taxon>
        <taxon>Vitis</taxon>
    </lineage>
</organism>
<sequence length="126" mass="13955">MARHTFTNFSIQKPFHQNLSTRPNHSRPGRRDAFSPQPPPCASADQFSAEFCYFISACVQKDPLRPRLSLSAASRLSSSNAAPPPPNPAAAPSPLHARRVLHSAGASRPESTRSRSLRRRRRCNIL</sequence>
<proteinExistence type="predicted"/>
<evidence type="ECO:0000313" key="3">
    <source>
        <dbReference type="Proteomes" id="UP000009183"/>
    </source>
</evidence>
<dbReference type="PaxDb" id="29760-VIT_00s0192g00140.t01"/>
<protein>
    <submittedName>
        <fullName evidence="2">Uncharacterized protein</fullName>
    </submittedName>
</protein>
<feature type="region of interest" description="Disordered" evidence="1">
    <location>
        <begin position="1"/>
        <end position="41"/>
    </location>
</feature>
<dbReference type="InParanoid" id="D7UDZ2"/>
<dbReference type="EMBL" id="FN596773">
    <property type="protein sequence ID" value="CBI40957.3"/>
    <property type="molecule type" value="Genomic_DNA"/>
</dbReference>
<feature type="compositionally biased region" description="Basic residues" evidence="1">
    <location>
        <begin position="115"/>
        <end position="126"/>
    </location>
</feature>
<feature type="region of interest" description="Disordered" evidence="1">
    <location>
        <begin position="70"/>
        <end position="126"/>
    </location>
</feature>
<name>D7UDZ2_VITVI</name>
<reference evidence="3" key="1">
    <citation type="journal article" date="2007" name="Nature">
        <title>The grapevine genome sequence suggests ancestral hexaploidization in major angiosperm phyla.</title>
        <authorList>
            <consortium name="The French-Italian Public Consortium for Grapevine Genome Characterization."/>
            <person name="Jaillon O."/>
            <person name="Aury J.-M."/>
            <person name="Noel B."/>
            <person name="Policriti A."/>
            <person name="Clepet C."/>
            <person name="Casagrande A."/>
            <person name="Choisne N."/>
            <person name="Aubourg S."/>
            <person name="Vitulo N."/>
            <person name="Jubin C."/>
            <person name="Vezzi A."/>
            <person name="Legeai F."/>
            <person name="Hugueney P."/>
            <person name="Dasilva C."/>
            <person name="Horner D."/>
            <person name="Mica E."/>
            <person name="Jublot D."/>
            <person name="Poulain J."/>
            <person name="Bruyere C."/>
            <person name="Billault A."/>
            <person name="Segurens B."/>
            <person name="Gouyvenoux M."/>
            <person name="Ugarte E."/>
            <person name="Cattonaro F."/>
            <person name="Anthouard V."/>
            <person name="Vico V."/>
            <person name="Del Fabbro C."/>
            <person name="Alaux M."/>
            <person name="Di Gaspero G."/>
            <person name="Dumas V."/>
            <person name="Felice N."/>
            <person name="Paillard S."/>
            <person name="Juman I."/>
            <person name="Moroldo M."/>
            <person name="Scalabrin S."/>
            <person name="Canaguier A."/>
            <person name="Le Clainche I."/>
            <person name="Malacrida G."/>
            <person name="Durand E."/>
            <person name="Pesole G."/>
            <person name="Laucou V."/>
            <person name="Chatelet P."/>
            <person name="Merdinoglu D."/>
            <person name="Delledonne M."/>
            <person name="Pezzotti M."/>
            <person name="Lecharny A."/>
            <person name="Scarpelli C."/>
            <person name="Artiguenave F."/>
            <person name="Pe M.E."/>
            <person name="Valle G."/>
            <person name="Morgante M."/>
            <person name="Caboche M."/>
            <person name="Adam-Blondon A.-F."/>
            <person name="Weissenbach J."/>
            <person name="Quetier F."/>
            <person name="Wincker P."/>
        </authorList>
    </citation>
    <scope>NUCLEOTIDE SEQUENCE [LARGE SCALE GENOMIC DNA]</scope>
    <source>
        <strain evidence="3">cv. Pinot noir / PN40024</strain>
    </source>
</reference>
<feature type="compositionally biased region" description="Pro residues" evidence="1">
    <location>
        <begin position="82"/>
        <end position="91"/>
    </location>
</feature>
<dbReference type="AlphaFoldDB" id="D7UDZ2"/>
<feature type="compositionally biased region" description="Polar residues" evidence="1">
    <location>
        <begin position="1"/>
        <end position="23"/>
    </location>
</feature>